<accession>A0A9N9MQK6</accession>
<keyword evidence="3" id="KW-1185">Reference proteome</keyword>
<gene>
    <name evidence="2" type="ORF">CEUTPL_LOCUS5707</name>
</gene>
<dbReference type="AlphaFoldDB" id="A0A9N9MQK6"/>
<reference evidence="2" key="1">
    <citation type="submission" date="2022-01" db="EMBL/GenBank/DDBJ databases">
        <authorList>
            <person name="King R."/>
        </authorList>
    </citation>
    <scope>NUCLEOTIDE SEQUENCE</scope>
</reference>
<dbReference type="Proteomes" id="UP001152799">
    <property type="component" value="Chromosome 2"/>
</dbReference>
<name>A0A9N9MQK6_9CUCU</name>
<evidence type="ECO:0000256" key="1">
    <source>
        <dbReference type="SAM" id="MobiDB-lite"/>
    </source>
</evidence>
<organism evidence="2 3">
    <name type="scientific">Ceutorhynchus assimilis</name>
    <name type="common">cabbage seed weevil</name>
    <dbReference type="NCBI Taxonomy" id="467358"/>
    <lineage>
        <taxon>Eukaryota</taxon>
        <taxon>Metazoa</taxon>
        <taxon>Ecdysozoa</taxon>
        <taxon>Arthropoda</taxon>
        <taxon>Hexapoda</taxon>
        <taxon>Insecta</taxon>
        <taxon>Pterygota</taxon>
        <taxon>Neoptera</taxon>
        <taxon>Endopterygota</taxon>
        <taxon>Coleoptera</taxon>
        <taxon>Polyphaga</taxon>
        <taxon>Cucujiformia</taxon>
        <taxon>Curculionidae</taxon>
        <taxon>Ceutorhynchinae</taxon>
        <taxon>Ceutorhynchus</taxon>
    </lineage>
</organism>
<evidence type="ECO:0000313" key="2">
    <source>
        <dbReference type="EMBL" id="CAG9765091.1"/>
    </source>
</evidence>
<proteinExistence type="predicted"/>
<dbReference type="EMBL" id="OU892278">
    <property type="protein sequence ID" value="CAG9765091.1"/>
    <property type="molecule type" value="Genomic_DNA"/>
</dbReference>
<feature type="region of interest" description="Disordered" evidence="1">
    <location>
        <begin position="60"/>
        <end position="79"/>
    </location>
</feature>
<sequence>MHEPQEVLSDDDISFSSAPEASATDTDSLSISDLTEYNNFKQDILSNPYIQEFQTVEPSDVCDNMRPSRVLRRPTYLKD</sequence>
<evidence type="ECO:0000313" key="3">
    <source>
        <dbReference type="Proteomes" id="UP001152799"/>
    </source>
</evidence>
<protein>
    <submittedName>
        <fullName evidence="2">Uncharacterized protein</fullName>
    </submittedName>
</protein>
<feature type="compositionally biased region" description="Polar residues" evidence="1">
    <location>
        <begin position="14"/>
        <end position="29"/>
    </location>
</feature>
<feature type="region of interest" description="Disordered" evidence="1">
    <location>
        <begin position="1"/>
        <end position="29"/>
    </location>
</feature>